<accession>A0ABR1PNR2</accession>
<feature type="compositionally biased region" description="Low complexity" evidence="1">
    <location>
        <begin position="99"/>
        <end position="113"/>
    </location>
</feature>
<evidence type="ECO:0000313" key="3">
    <source>
        <dbReference type="Proteomes" id="UP001430848"/>
    </source>
</evidence>
<gene>
    <name evidence="2" type="ORF">SLS63_000895</name>
</gene>
<reference evidence="2 3" key="1">
    <citation type="submission" date="2024-02" db="EMBL/GenBank/DDBJ databases">
        <title>De novo assembly and annotation of 12 fungi associated with fruit tree decline syndrome in Ontario, Canada.</title>
        <authorList>
            <person name="Sulman M."/>
            <person name="Ellouze W."/>
            <person name="Ilyukhin E."/>
        </authorList>
    </citation>
    <scope>NUCLEOTIDE SEQUENCE [LARGE SCALE GENOMIC DNA]</scope>
    <source>
        <strain evidence="2 3">M169</strain>
    </source>
</reference>
<sequence>MNGAQRQAAQRFRFTVIAPETRGQDETLALRDNIDDLGAAAALLQVIEASRPRGRGEWTTQMTSLHVRTNVSAVSSDSEDFIRNEYTDTGRRPPRREGGLPSSPLAVAPAAQPDDSKEDDYVEVDKPNVEVREEPQSTLRNLITDPVGTLLQVGAAATLASGPPGRQYITSGPPPPEQRGRVPAQSGSKL</sequence>
<feature type="compositionally biased region" description="Basic and acidic residues" evidence="1">
    <location>
        <begin position="80"/>
        <end position="98"/>
    </location>
</feature>
<dbReference type="Proteomes" id="UP001430848">
    <property type="component" value="Unassembled WGS sequence"/>
</dbReference>
<keyword evidence="3" id="KW-1185">Reference proteome</keyword>
<protein>
    <submittedName>
        <fullName evidence="2">Uncharacterized protein</fullName>
    </submittedName>
</protein>
<feature type="region of interest" description="Disordered" evidence="1">
    <location>
        <begin position="158"/>
        <end position="190"/>
    </location>
</feature>
<evidence type="ECO:0000313" key="2">
    <source>
        <dbReference type="EMBL" id="KAK7741342.1"/>
    </source>
</evidence>
<proteinExistence type="predicted"/>
<feature type="region of interest" description="Disordered" evidence="1">
    <location>
        <begin position="79"/>
        <end position="121"/>
    </location>
</feature>
<organism evidence="2 3">
    <name type="scientific">Diaporthe eres</name>
    <name type="common">Phomopsis oblonga</name>
    <dbReference type="NCBI Taxonomy" id="83184"/>
    <lineage>
        <taxon>Eukaryota</taxon>
        <taxon>Fungi</taxon>
        <taxon>Dikarya</taxon>
        <taxon>Ascomycota</taxon>
        <taxon>Pezizomycotina</taxon>
        <taxon>Sordariomycetes</taxon>
        <taxon>Sordariomycetidae</taxon>
        <taxon>Diaporthales</taxon>
        <taxon>Diaporthaceae</taxon>
        <taxon>Diaporthe</taxon>
        <taxon>Diaporthe eres species complex</taxon>
    </lineage>
</organism>
<name>A0ABR1PNR2_DIAER</name>
<comment type="caution">
    <text evidence="2">The sequence shown here is derived from an EMBL/GenBank/DDBJ whole genome shotgun (WGS) entry which is preliminary data.</text>
</comment>
<evidence type="ECO:0000256" key="1">
    <source>
        <dbReference type="SAM" id="MobiDB-lite"/>
    </source>
</evidence>
<dbReference type="EMBL" id="JAKNSF020000002">
    <property type="protein sequence ID" value="KAK7741342.1"/>
    <property type="molecule type" value="Genomic_DNA"/>
</dbReference>